<dbReference type="InterPro" id="IPR058981">
    <property type="entry name" value="MGRN1/RNF157-like_N"/>
</dbReference>
<evidence type="ECO:0000259" key="8">
    <source>
        <dbReference type="Pfam" id="PF26192"/>
    </source>
</evidence>
<organism evidence="9 10">
    <name type="scientific">Meganyctiphanes norvegica</name>
    <name type="common">Northern krill</name>
    <name type="synonym">Thysanopoda norvegica</name>
    <dbReference type="NCBI Taxonomy" id="48144"/>
    <lineage>
        <taxon>Eukaryota</taxon>
        <taxon>Metazoa</taxon>
        <taxon>Ecdysozoa</taxon>
        <taxon>Arthropoda</taxon>
        <taxon>Crustacea</taxon>
        <taxon>Multicrustacea</taxon>
        <taxon>Malacostraca</taxon>
        <taxon>Eumalacostraca</taxon>
        <taxon>Eucarida</taxon>
        <taxon>Euphausiacea</taxon>
        <taxon>Euphausiidae</taxon>
        <taxon>Meganyctiphanes</taxon>
    </lineage>
</organism>
<dbReference type="InterPro" id="IPR045194">
    <property type="entry name" value="MGRN1/RNF157-like"/>
</dbReference>
<comment type="caution">
    <text evidence="9">The sequence shown here is derived from an EMBL/GenBank/DDBJ whole genome shotgun (WGS) entry which is preliminary data.</text>
</comment>
<dbReference type="Proteomes" id="UP001497623">
    <property type="component" value="Unassembled WGS sequence"/>
</dbReference>
<dbReference type="PANTHER" id="PTHR22996">
    <property type="entry name" value="MAHOGUNIN"/>
    <property type="match status" value="1"/>
</dbReference>
<evidence type="ECO:0000256" key="2">
    <source>
        <dbReference type="ARBA" id="ARBA00012483"/>
    </source>
</evidence>
<evidence type="ECO:0000256" key="7">
    <source>
        <dbReference type="ARBA" id="ARBA00022833"/>
    </source>
</evidence>
<name>A0AAV2RGR8_MEGNR</name>
<keyword evidence="6" id="KW-0833">Ubl conjugation pathway</keyword>
<dbReference type="GO" id="GO:0016567">
    <property type="term" value="P:protein ubiquitination"/>
    <property type="evidence" value="ECO:0007669"/>
    <property type="project" value="TreeGrafter"/>
</dbReference>
<proteinExistence type="predicted"/>
<dbReference type="EMBL" id="CAXKWB010021909">
    <property type="protein sequence ID" value="CAL4123894.1"/>
    <property type="molecule type" value="Genomic_DNA"/>
</dbReference>
<keyword evidence="5" id="KW-0863">Zinc-finger</keyword>
<dbReference type="GO" id="GO:0005737">
    <property type="term" value="C:cytoplasm"/>
    <property type="evidence" value="ECO:0007669"/>
    <property type="project" value="TreeGrafter"/>
</dbReference>
<dbReference type="AlphaFoldDB" id="A0AAV2RGR8"/>
<dbReference type="Pfam" id="PF26192">
    <property type="entry name" value="RNF157-like_N"/>
    <property type="match status" value="1"/>
</dbReference>
<protein>
    <recommendedName>
        <fullName evidence="2">RING-type E3 ubiquitin transferase</fullName>
        <ecNumber evidence="2">2.3.2.27</ecNumber>
    </recommendedName>
</protein>
<comment type="catalytic activity">
    <reaction evidence="1">
        <text>S-ubiquitinyl-[E2 ubiquitin-conjugating enzyme]-L-cysteine + [acceptor protein]-L-lysine = [E2 ubiquitin-conjugating enzyme]-L-cysteine + N(6)-ubiquitinyl-[acceptor protein]-L-lysine.</text>
        <dbReference type="EC" id="2.3.2.27"/>
    </reaction>
</comment>
<evidence type="ECO:0000256" key="5">
    <source>
        <dbReference type="ARBA" id="ARBA00022771"/>
    </source>
</evidence>
<keyword evidence="7" id="KW-0862">Zinc</keyword>
<evidence type="ECO:0000256" key="4">
    <source>
        <dbReference type="ARBA" id="ARBA00022723"/>
    </source>
</evidence>
<feature type="non-terminal residue" evidence="9">
    <location>
        <position position="214"/>
    </location>
</feature>
<reference evidence="9 10" key="1">
    <citation type="submission" date="2024-05" db="EMBL/GenBank/DDBJ databases">
        <authorList>
            <person name="Wallberg A."/>
        </authorList>
    </citation>
    <scope>NUCLEOTIDE SEQUENCE [LARGE SCALE GENOMIC DNA]</scope>
</reference>
<dbReference type="PANTHER" id="PTHR22996:SF0">
    <property type="entry name" value="RE60872P-RELATED"/>
    <property type="match status" value="1"/>
</dbReference>
<evidence type="ECO:0000313" key="10">
    <source>
        <dbReference type="Proteomes" id="UP001497623"/>
    </source>
</evidence>
<evidence type="ECO:0000256" key="1">
    <source>
        <dbReference type="ARBA" id="ARBA00000900"/>
    </source>
</evidence>
<dbReference type="GO" id="GO:0061630">
    <property type="term" value="F:ubiquitin protein ligase activity"/>
    <property type="evidence" value="ECO:0007669"/>
    <property type="project" value="UniProtKB-EC"/>
</dbReference>
<sequence>MADLQAKPQYSGSNKQKINTCSKYFDFLSSGTYFNTHFIMGGERFDTAQPEMYLFGENMDVNFLGSRPAPFPYPAPSANEPSKTLKALINIRKESLRFVRIPDDAAALKESSERPSSTKFNLEFTFDCDVRCAITIMYFCTEEVTTNGMIYTPRDTGMNSETYHYKRGANQQFSQVSHIFEPSQYPEEDLLYSFDKEVIPCVIYCLAEEGEDDF</sequence>
<keyword evidence="4" id="KW-0479">Metal-binding</keyword>
<evidence type="ECO:0000313" key="9">
    <source>
        <dbReference type="EMBL" id="CAL4123894.1"/>
    </source>
</evidence>
<evidence type="ECO:0000256" key="3">
    <source>
        <dbReference type="ARBA" id="ARBA00022679"/>
    </source>
</evidence>
<keyword evidence="10" id="KW-1185">Reference proteome</keyword>
<dbReference type="GO" id="GO:0008270">
    <property type="term" value="F:zinc ion binding"/>
    <property type="evidence" value="ECO:0007669"/>
    <property type="project" value="UniProtKB-KW"/>
</dbReference>
<keyword evidence="3" id="KW-0808">Transferase</keyword>
<dbReference type="EC" id="2.3.2.27" evidence="2"/>
<evidence type="ECO:0000256" key="6">
    <source>
        <dbReference type="ARBA" id="ARBA00022786"/>
    </source>
</evidence>
<accession>A0AAV2RGR8</accession>
<gene>
    <name evidence="9" type="ORF">MNOR_LOCUS24151</name>
</gene>
<feature type="domain" description="MGRN1/RNF157-like N-terminal" evidence="8">
    <location>
        <begin position="115"/>
        <end position="205"/>
    </location>
</feature>